<evidence type="ECO:0000256" key="2">
    <source>
        <dbReference type="ARBA" id="ARBA00004613"/>
    </source>
</evidence>
<evidence type="ECO:0000256" key="4">
    <source>
        <dbReference type="ARBA" id="ARBA00022723"/>
    </source>
</evidence>
<evidence type="ECO:0000256" key="5">
    <source>
        <dbReference type="ARBA" id="ARBA00022729"/>
    </source>
</evidence>
<dbReference type="PANTHER" id="PTHR40088:SF1">
    <property type="entry name" value="PECTATE LYASE PEL9"/>
    <property type="match status" value="1"/>
</dbReference>
<evidence type="ECO:0000256" key="11">
    <source>
        <dbReference type="SAM" id="SignalP"/>
    </source>
</evidence>
<dbReference type="InterPro" id="IPR036439">
    <property type="entry name" value="Dockerin_dom_sf"/>
</dbReference>
<keyword evidence="3 9" id="KW-0964">Secreted</keyword>
<proteinExistence type="inferred from homology"/>
<dbReference type="InterPro" id="IPR041253">
    <property type="entry name" value="CBM77"/>
</dbReference>
<evidence type="ECO:0000256" key="3">
    <source>
        <dbReference type="ARBA" id="ARBA00022525"/>
    </source>
</evidence>
<keyword evidence="4" id="KW-0479">Metal-binding</keyword>
<name>A0A315Y186_RUMFL</name>
<reference evidence="13 14" key="1">
    <citation type="submission" date="2018-05" db="EMBL/GenBank/DDBJ databases">
        <title>The Hungate 1000. A catalogue of reference genomes from the rumen microbiome.</title>
        <authorList>
            <person name="Kelly W."/>
        </authorList>
    </citation>
    <scope>NUCLEOTIDE SEQUENCE [LARGE SCALE GENOMIC DNA]</scope>
    <source>
        <strain evidence="13 14">SAb67</strain>
    </source>
</reference>
<sequence length="1274" mass="134092">MKNNLLKRRAASIAAAAMMTVSAAVGTAASSMPVIYAGSSLTAYAAESSVKILSSAGFGEGMYATWSSVSGAGGYNVYVDGVQIDTMLVRQYSGYLRADAVGLKAGSHTMRVVPVIGGKEDGSKAAEATATAYAHDRSGFGFVNGSSSGAYNNDGTLKSNAIVIYVTDGNKDTVSASIDSTGKGATAVTGVQNIITAYKKGKESRPLNIRFIGNITDPSVLMKGDLMVDTVTAGCTIEGIGNDATLNGFGLVMKNCSNVEVRNLGFMNCNSSEGDNCGLQQNNNHIWVHNCDFFYGDAGSDADQAKGDGALDTKTSTYITHSYNHFWDNGKCNLQGMKSESTENYITYHHNWYDHSDSRHPRIRTCSVHCYNNYFDGNAKYGVGVTMGASCFVESNYFRNCKYPMLISLQGSDDLSGGTFSGEAGGVIKSYGNIMTGQKAYTTYQENSTDFDAYEASSKTEKIGASVKAKSGGTAYNNFDTSSVMYSYTADNAADVPAIVTAKAGRVDGGDFKWQFNNSVDDESYAVNQALKSALSSYKGSVTAIGSGFKEDNSAAPAVTTSTAPVINTQPAVTTISVTQPAKTTTSVPASVTPVTGANVIYASPNGGGDGKTLNTPTDVLTAIKSVPAGGTVYLLGGTYKYSSPIMIEESNAGKSGAYKTIAAYPNAAVKFDFSGEAVSGTNRGFVLDGSYWHFYGFEIANAGDNGMLLSGDNNIIEMMVFDNNQDTGLQISRYNTSYTSVSQWPTNNLVKNCTSRNNCDDATMENADGFAAKLTCGEGNVFDGCIAYNNSDDGWDLYAKTETGPIGSVTIKNSIAFRNGFTENGRGYGDCDGNGFKLGGGGVGTRHTVENCLSFENLNCGFTDNNNPKFGDMKNCTAYNNGIGGNGKSNYMVYRCDTSAKFSGMMSYINTGKVSKTNAAGIKVSNDKFVGIMSDSVYYNAKYYYAKSAVTMTNGAKLGDIVTPAGSDFISLSVAAMGTDFHKAWRNADGSPKPSGFAETASGSTYKSIGYHMSGGITQTATPNPYAAGTAPVQTSAPSQQTTTSSKPVQSTTTTITSPFVPVSGGYIHNFTENGTQSSFYSITGNLSDAKGTVNYDGKTLTRCLKIETATAVSFNAPSNGRLTLVFTEPAATIKIDGTKYTSSGNGIITADLSAGAHTVAKADAANLFYMVFSPSTVQPVVTTTTTAPVTTSPVTTFEPYNGKAGDANGDGEVELADAIFIMQSLANPDKYQIRPELRVNADVYERGSGITANDALAIQKYLLGLVPALPES</sequence>
<dbReference type="AlphaFoldDB" id="A0A315Y186"/>
<accession>A0A315Y186</accession>
<keyword evidence="7 9" id="KW-0456">Lyase</keyword>
<dbReference type="RefSeq" id="WP_109726327.1">
    <property type="nucleotide sequence ID" value="NZ_QGDI01000005.1"/>
</dbReference>
<dbReference type="InterPro" id="IPR016134">
    <property type="entry name" value="Dockerin_dom"/>
</dbReference>
<dbReference type="InterPro" id="IPR012334">
    <property type="entry name" value="Pectin_lyas_fold"/>
</dbReference>
<feature type="chain" id="PRO_5016425397" evidence="11">
    <location>
        <begin position="24"/>
        <end position="1274"/>
    </location>
</feature>
<dbReference type="PROSITE" id="PS51766">
    <property type="entry name" value="DOCKERIN"/>
    <property type="match status" value="1"/>
</dbReference>
<dbReference type="Proteomes" id="UP000245720">
    <property type="component" value="Unassembled WGS sequence"/>
</dbReference>
<comment type="subcellular location">
    <subcellularLocation>
        <location evidence="2 9">Secreted</location>
    </subcellularLocation>
</comment>
<dbReference type="EMBL" id="QGDI01000005">
    <property type="protein sequence ID" value="PWJ13041.1"/>
    <property type="molecule type" value="Genomic_DNA"/>
</dbReference>
<keyword evidence="5 11" id="KW-0732">Signal</keyword>
<dbReference type="GO" id="GO:0016837">
    <property type="term" value="F:carbon-oxygen lyase activity, acting on polysaccharides"/>
    <property type="evidence" value="ECO:0007669"/>
    <property type="project" value="TreeGrafter"/>
</dbReference>
<dbReference type="SUPFAM" id="SSF51126">
    <property type="entry name" value="Pectin lyase-like"/>
    <property type="match status" value="2"/>
</dbReference>
<evidence type="ECO:0000313" key="13">
    <source>
        <dbReference type="EMBL" id="PWJ13041.1"/>
    </source>
</evidence>
<dbReference type="GO" id="GO:0005576">
    <property type="term" value="C:extracellular region"/>
    <property type="evidence" value="ECO:0007669"/>
    <property type="project" value="UniProtKB-SubCell"/>
</dbReference>
<dbReference type="Pfam" id="PF18283">
    <property type="entry name" value="CBM77"/>
    <property type="match status" value="1"/>
</dbReference>
<feature type="compositionally biased region" description="Low complexity" evidence="10">
    <location>
        <begin position="1033"/>
        <end position="1054"/>
    </location>
</feature>
<feature type="signal peptide" evidence="11">
    <location>
        <begin position="1"/>
        <end position="23"/>
    </location>
</feature>
<dbReference type="InterPro" id="IPR052052">
    <property type="entry name" value="Polysaccharide_Lyase_9"/>
</dbReference>
<protein>
    <submittedName>
        <fullName evidence="13">Pectate lyase</fullName>
    </submittedName>
</protein>
<dbReference type="Gene3D" id="1.10.1330.10">
    <property type="entry name" value="Dockerin domain"/>
    <property type="match status" value="1"/>
</dbReference>
<dbReference type="Pfam" id="PF00544">
    <property type="entry name" value="Pectate_lyase_4"/>
    <property type="match status" value="1"/>
</dbReference>
<comment type="similarity">
    <text evidence="8">Belongs to the polysaccharide lyase 9 family.</text>
</comment>
<evidence type="ECO:0000256" key="6">
    <source>
        <dbReference type="ARBA" id="ARBA00022837"/>
    </source>
</evidence>
<dbReference type="CDD" id="cd14256">
    <property type="entry name" value="Dockerin_I"/>
    <property type="match status" value="1"/>
</dbReference>
<dbReference type="InterPro" id="IPR011050">
    <property type="entry name" value="Pectin_lyase_fold/virulence"/>
</dbReference>
<dbReference type="Gene3D" id="2.160.20.10">
    <property type="entry name" value="Single-stranded right-handed beta-helix, Pectin lyase-like"/>
    <property type="match status" value="2"/>
</dbReference>
<evidence type="ECO:0000256" key="9">
    <source>
        <dbReference type="RuleBase" id="RU361173"/>
    </source>
</evidence>
<dbReference type="InterPro" id="IPR002022">
    <property type="entry name" value="Pec_lyase"/>
</dbReference>
<feature type="domain" description="Dockerin" evidence="12">
    <location>
        <begin position="1202"/>
        <end position="1273"/>
    </location>
</feature>
<evidence type="ECO:0000259" key="12">
    <source>
        <dbReference type="PROSITE" id="PS51766"/>
    </source>
</evidence>
<dbReference type="GO" id="GO:0046872">
    <property type="term" value="F:metal ion binding"/>
    <property type="evidence" value="ECO:0007669"/>
    <property type="project" value="UniProtKB-KW"/>
</dbReference>
<comment type="caution">
    <text evidence="13">The sequence shown here is derived from an EMBL/GenBank/DDBJ whole genome shotgun (WGS) entry which is preliminary data.</text>
</comment>
<keyword evidence="9" id="KW-0624">Polysaccharide degradation</keyword>
<dbReference type="SMART" id="SM00656">
    <property type="entry name" value="Amb_all"/>
    <property type="match status" value="1"/>
</dbReference>
<dbReference type="GO" id="GO:0000272">
    <property type="term" value="P:polysaccharide catabolic process"/>
    <property type="evidence" value="ECO:0007669"/>
    <property type="project" value="UniProtKB-KW"/>
</dbReference>
<dbReference type="SUPFAM" id="SSF63446">
    <property type="entry name" value="Type I dockerin domain"/>
    <property type="match status" value="1"/>
</dbReference>
<evidence type="ECO:0000256" key="10">
    <source>
        <dbReference type="SAM" id="MobiDB-lite"/>
    </source>
</evidence>
<comment type="cofactor">
    <cofactor evidence="1">
        <name>Ca(2+)</name>
        <dbReference type="ChEBI" id="CHEBI:29108"/>
    </cofactor>
</comment>
<evidence type="ECO:0000256" key="8">
    <source>
        <dbReference type="ARBA" id="ARBA00038263"/>
    </source>
</evidence>
<dbReference type="PANTHER" id="PTHR40088">
    <property type="entry name" value="PECTATE LYASE (EUROFUNG)"/>
    <property type="match status" value="1"/>
</dbReference>
<keyword evidence="6" id="KW-0106">Calcium</keyword>
<evidence type="ECO:0000313" key="14">
    <source>
        <dbReference type="Proteomes" id="UP000245720"/>
    </source>
</evidence>
<dbReference type="InterPro" id="IPR039448">
    <property type="entry name" value="Beta_helix"/>
</dbReference>
<dbReference type="Pfam" id="PF13229">
    <property type="entry name" value="Beta_helix"/>
    <property type="match status" value="1"/>
</dbReference>
<evidence type="ECO:0000256" key="7">
    <source>
        <dbReference type="ARBA" id="ARBA00023239"/>
    </source>
</evidence>
<evidence type="ECO:0000256" key="1">
    <source>
        <dbReference type="ARBA" id="ARBA00001913"/>
    </source>
</evidence>
<comment type="similarity">
    <text evidence="9">Belongs to the polysaccharide lyase 1 family.</text>
</comment>
<feature type="region of interest" description="Disordered" evidence="10">
    <location>
        <begin position="1023"/>
        <end position="1054"/>
    </location>
</feature>
<keyword evidence="9" id="KW-0119">Carbohydrate metabolism</keyword>
<gene>
    <name evidence="13" type="ORF">IE37_01540</name>
</gene>
<organism evidence="13 14">
    <name type="scientific">Ruminococcus flavefaciens</name>
    <dbReference type="NCBI Taxonomy" id="1265"/>
    <lineage>
        <taxon>Bacteria</taxon>
        <taxon>Bacillati</taxon>
        <taxon>Bacillota</taxon>
        <taxon>Clostridia</taxon>
        <taxon>Eubacteriales</taxon>
        <taxon>Oscillospiraceae</taxon>
        <taxon>Ruminococcus</taxon>
    </lineage>
</organism>
<dbReference type="OrthoDB" id="8660908at2"/>